<organism evidence="2 3">
    <name type="scientific">Pardalotus punctatus</name>
    <name type="common">spotted pardalote</name>
    <dbReference type="NCBI Taxonomy" id="254575"/>
    <lineage>
        <taxon>Eukaryota</taxon>
        <taxon>Metazoa</taxon>
        <taxon>Chordata</taxon>
        <taxon>Craniata</taxon>
        <taxon>Vertebrata</taxon>
        <taxon>Euteleostomi</taxon>
        <taxon>Archelosauria</taxon>
        <taxon>Archosauria</taxon>
        <taxon>Dinosauria</taxon>
        <taxon>Saurischia</taxon>
        <taxon>Theropoda</taxon>
        <taxon>Coelurosauria</taxon>
        <taxon>Aves</taxon>
        <taxon>Neognathae</taxon>
        <taxon>Neoaves</taxon>
        <taxon>Telluraves</taxon>
        <taxon>Australaves</taxon>
        <taxon>Passeriformes</taxon>
        <taxon>Meliphagoidea</taxon>
        <taxon>Pardalotidae</taxon>
        <taxon>Pardalotus</taxon>
    </lineage>
</organism>
<accession>A0A7L3IVP4</accession>
<proteinExistence type="predicted"/>
<dbReference type="InterPro" id="IPR033305">
    <property type="entry name" value="Hydin-like"/>
</dbReference>
<name>A0A7L3IVP4_9PASS</name>
<dbReference type="EMBL" id="VZTX01050996">
    <property type="protein sequence ID" value="NXU21563.1"/>
    <property type="molecule type" value="Genomic_DNA"/>
</dbReference>
<dbReference type="GO" id="GO:0003341">
    <property type="term" value="P:cilium movement"/>
    <property type="evidence" value="ECO:0007669"/>
    <property type="project" value="TreeGrafter"/>
</dbReference>
<dbReference type="GO" id="GO:1904158">
    <property type="term" value="P:axonemal central apparatus assembly"/>
    <property type="evidence" value="ECO:0007669"/>
    <property type="project" value="TreeGrafter"/>
</dbReference>
<feature type="region of interest" description="Disordered" evidence="1">
    <location>
        <begin position="155"/>
        <end position="218"/>
    </location>
</feature>
<evidence type="ECO:0000256" key="1">
    <source>
        <dbReference type="SAM" id="MobiDB-lite"/>
    </source>
</evidence>
<feature type="compositionally biased region" description="Basic and acidic residues" evidence="1">
    <location>
        <begin position="170"/>
        <end position="180"/>
    </location>
</feature>
<dbReference type="Proteomes" id="UP000570592">
    <property type="component" value="Unassembled WGS sequence"/>
</dbReference>
<dbReference type="PANTHER" id="PTHR23053:SF0">
    <property type="entry name" value="HYDROCEPHALUS-INDUCING PROTEIN HOMOLOG"/>
    <property type="match status" value="1"/>
</dbReference>
<feature type="non-terminal residue" evidence="2">
    <location>
        <position position="328"/>
    </location>
</feature>
<evidence type="ECO:0000313" key="3">
    <source>
        <dbReference type="Proteomes" id="UP000570592"/>
    </source>
</evidence>
<gene>
    <name evidence="2" type="primary">Hydin_2</name>
    <name evidence="2" type="ORF">PARPUN_R14933</name>
</gene>
<comment type="caution">
    <text evidence="2">The sequence shown here is derived from an EMBL/GenBank/DDBJ whole genome shotgun (WGS) entry which is preliminary data.</text>
</comment>
<dbReference type="AlphaFoldDB" id="A0A7L3IVP4"/>
<evidence type="ECO:0000313" key="2">
    <source>
        <dbReference type="EMBL" id="NXU21563.1"/>
    </source>
</evidence>
<feature type="non-terminal residue" evidence="2">
    <location>
        <position position="1"/>
    </location>
</feature>
<reference evidence="2 3" key="1">
    <citation type="submission" date="2019-09" db="EMBL/GenBank/DDBJ databases">
        <title>Bird 10,000 Genomes (B10K) Project - Family phase.</title>
        <authorList>
            <person name="Zhang G."/>
        </authorList>
    </citation>
    <scope>NUCLEOTIDE SEQUENCE [LARGE SCALE GENOMIC DNA]</scope>
    <source>
        <strain evidence="2">B10K-DU-029-51</strain>
    </source>
</reference>
<dbReference type="GO" id="GO:0005930">
    <property type="term" value="C:axoneme"/>
    <property type="evidence" value="ECO:0007669"/>
    <property type="project" value="TreeGrafter"/>
</dbReference>
<protein>
    <submittedName>
        <fullName evidence="2">HYDIN protein</fullName>
    </submittedName>
</protein>
<sequence>LMLRFQMYESSRENIAHVFSSWDRVQGVLQLSLNQMEDKAPTPASYKGQKNTVNHQEVEKTPVGKHEGHRNLQSQLETQCEVGEGAVRAQHAGVPCLDIPVTNPKDMTRIILESGKLPTAEEIMTSLGIYPFGPPLPPTATFSLVDYPEKRWDYAKDSSAKGRPRKGKAASKDKSPEESQRSTQRTKSTWDASTKSKRLSEAKKSTLQSASAPTEPPRWKQCRWIVPSHGEVKLTVRFRTTEPGKFKRTLLFEILGSKRLYRLPCFGIGLYPSISKNPRLVFPQWRKTMKDDEVIFREYVESTKLFHFGPLLCGKSREWYVLPAPKHA</sequence>
<keyword evidence="3" id="KW-1185">Reference proteome</keyword>
<feature type="compositionally biased region" description="Polar residues" evidence="1">
    <location>
        <begin position="181"/>
        <end position="193"/>
    </location>
</feature>
<dbReference type="PANTHER" id="PTHR23053">
    <property type="entry name" value="DLEC1 DELETED IN LUNG AND ESOPHAGEAL CANCER 1"/>
    <property type="match status" value="1"/>
</dbReference>